<organism evidence="1 2">
    <name type="scientific">Eumeta variegata</name>
    <name type="common">Bagworm moth</name>
    <name type="synonym">Eumeta japonica</name>
    <dbReference type="NCBI Taxonomy" id="151549"/>
    <lineage>
        <taxon>Eukaryota</taxon>
        <taxon>Metazoa</taxon>
        <taxon>Ecdysozoa</taxon>
        <taxon>Arthropoda</taxon>
        <taxon>Hexapoda</taxon>
        <taxon>Insecta</taxon>
        <taxon>Pterygota</taxon>
        <taxon>Neoptera</taxon>
        <taxon>Endopterygota</taxon>
        <taxon>Lepidoptera</taxon>
        <taxon>Glossata</taxon>
        <taxon>Ditrysia</taxon>
        <taxon>Tineoidea</taxon>
        <taxon>Psychidae</taxon>
        <taxon>Oiketicinae</taxon>
        <taxon>Eumeta</taxon>
    </lineage>
</organism>
<proteinExistence type="predicted"/>
<evidence type="ECO:0000313" key="2">
    <source>
        <dbReference type="Proteomes" id="UP000299102"/>
    </source>
</evidence>
<dbReference type="EMBL" id="BGZK01001030">
    <property type="protein sequence ID" value="GBP69082.1"/>
    <property type="molecule type" value="Genomic_DNA"/>
</dbReference>
<reference evidence="1 2" key="1">
    <citation type="journal article" date="2019" name="Commun. Biol.">
        <title>The bagworm genome reveals a unique fibroin gene that provides high tensile strength.</title>
        <authorList>
            <person name="Kono N."/>
            <person name="Nakamura H."/>
            <person name="Ohtoshi R."/>
            <person name="Tomita M."/>
            <person name="Numata K."/>
            <person name="Arakawa K."/>
        </authorList>
    </citation>
    <scope>NUCLEOTIDE SEQUENCE [LARGE SCALE GENOMIC DNA]</scope>
</reference>
<keyword evidence="2" id="KW-1185">Reference proteome</keyword>
<comment type="caution">
    <text evidence="1">The sequence shown here is derived from an EMBL/GenBank/DDBJ whole genome shotgun (WGS) entry which is preliminary data.</text>
</comment>
<sequence length="96" mass="10848">MDISGWDLHRAEAAAHHVKQICPETTSFAGGARLAVAQWPENTSRTTCIAAPAPPPSALGPRPRTRDRYFPFLRRFPKHFATSLHKRKFTNDFMCE</sequence>
<dbReference type="AlphaFoldDB" id="A0A4C1Y2P8"/>
<protein>
    <submittedName>
        <fullName evidence="1">Uncharacterized protein</fullName>
    </submittedName>
</protein>
<dbReference type="Proteomes" id="UP000299102">
    <property type="component" value="Unassembled WGS sequence"/>
</dbReference>
<name>A0A4C1Y2P8_EUMVA</name>
<gene>
    <name evidence="1" type="ORF">EVAR_87361_1</name>
</gene>
<accession>A0A4C1Y2P8</accession>
<evidence type="ECO:0000313" key="1">
    <source>
        <dbReference type="EMBL" id="GBP69082.1"/>
    </source>
</evidence>